<accession>A0ABY7YV01</accession>
<keyword evidence="1" id="KW-0574">Periplasm</keyword>
<comment type="similarity">
    <text evidence="1">Belongs to the CpoB family.</text>
</comment>
<protein>
    <recommendedName>
        <fullName evidence="1">Cell division coordinator CpoB</fullName>
    </recommendedName>
</protein>
<dbReference type="PROSITE" id="PS50005">
    <property type="entry name" value="TPR"/>
    <property type="match status" value="1"/>
</dbReference>
<evidence type="ECO:0000313" key="4">
    <source>
        <dbReference type="Proteomes" id="UP001222118"/>
    </source>
</evidence>
<feature type="signal peptide" evidence="1">
    <location>
        <begin position="1"/>
        <end position="26"/>
    </location>
</feature>
<name>A0ABY7YV01_9HYPH</name>
<dbReference type="InterPro" id="IPR014162">
    <property type="entry name" value="CpoB_C"/>
</dbReference>
<dbReference type="RefSeq" id="WP_282210452.1">
    <property type="nucleotide sequence ID" value="NZ_CP118247.1"/>
</dbReference>
<comment type="function">
    <text evidence="1">Mediates coordination of peptidoglycan synthesis and outer membrane constriction during cell division.</text>
</comment>
<evidence type="ECO:0000256" key="2">
    <source>
        <dbReference type="PROSITE-ProRule" id="PRU00339"/>
    </source>
</evidence>
<dbReference type="EMBL" id="CP118247">
    <property type="protein sequence ID" value="WDR04933.1"/>
    <property type="molecule type" value="Genomic_DNA"/>
</dbReference>
<dbReference type="InterPro" id="IPR034706">
    <property type="entry name" value="CpoB"/>
</dbReference>
<dbReference type="InterPro" id="IPR011990">
    <property type="entry name" value="TPR-like_helical_dom_sf"/>
</dbReference>
<keyword evidence="2" id="KW-0802">TPR repeat</keyword>
<comment type="subcellular location">
    <subcellularLocation>
        <location evidence="1">Periplasm</location>
    </subcellularLocation>
</comment>
<feature type="coiled-coil region" evidence="1">
    <location>
        <begin position="52"/>
        <end position="86"/>
    </location>
</feature>
<proteinExistence type="inferred from homology"/>
<evidence type="ECO:0000313" key="3">
    <source>
        <dbReference type="EMBL" id="WDR04933.1"/>
    </source>
</evidence>
<keyword evidence="4" id="KW-1185">Reference proteome</keyword>
<reference evidence="3 4" key="1">
    <citation type="submission" date="2023-02" db="EMBL/GenBank/DDBJ databases">
        <title>Devosia chondri sp. nov., isolated from the phycosphere of marine algae.</title>
        <authorList>
            <person name="Kim J.M."/>
            <person name="Lee J.K."/>
            <person name="Choi B.J."/>
            <person name="Bayburt H."/>
            <person name="Jeon C.O."/>
        </authorList>
    </citation>
    <scope>NUCLEOTIDE SEQUENCE [LARGE SCALE GENOMIC DNA]</scope>
    <source>
        <strain evidence="3 4">G2-5</strain>
    </source>
</reference>
<dbReference type="NCBIfam" id="TIGR02795">
    <property type="entry name" value="tol_pal_ybgF"/>
    <property type="match status" value="1"/>
</dbReference>
<dbReference type="HAMAP" id="MF_02066">
    <property type="entry name" value="CpoB"/>
    <property type="match status" value="1"/>
</dbReference>
<feature type="repeat" description="TPR" evidence="2">
    <location>
        <begin position="239"/>
        <end position="272"/>
    </location>
</feature>
<dbReference type="Pfam" id="PF14559">
    <property type="entry name" value="TPR_19"/>
    <property type="match status" value="1"/>
</dbReference>
<sequence length="329" mass="35166" precursor="true">MIRPKGRIRVALSALLLLGAANSASATTQSNLLPPGNVGQRVLSDAVPTRILVAQTQEEAQLALRIQQLEEQLRTLNGQVDGLTFQLTQMQTLIDRMRQDNEGRFQALEGGAGGKNDAATQSEGVTPDGVLPQDPSNVPMTDIPEQGVVPLPGEAEVDPTFTDGAGAPTDDIGASGDPLVGTGAPLDLNYTPGQVNTDNADADAQYQAGYEAILRGDYLFAEDQFSQYIQLYPDSPQYSDAANWLGEALLQRGAYDEAADVLLTAFQKRPDSPRAPDLLLRLGMSLSGAGERDTACRTLAEIDKRYTDLTPAFATRLQQEQAKAQCPPA</sequence>
<keyword evidence="1" id="KW-0131">Cell cycle</keyword>
<gene>
    <name evidence="3" type="primary">ybgF</name>
    <name evidence="1" type="synonym">cpoB</name>
    <name evidence="3" type="ORF">PSQ90_11550</name>
</gene>
<evidence type="ECO:0000256" key="1">
    <source>
        <dbReference type="HAMAP-Rule" id="MF_02066"/>
    </source>
</evidence>
<dbReference type="Proteomes" id="UP001222118">
    <property type="component" value="Chromosome"/>
</dbReference>
<keyword evidence="1" id="KW-0732">Signal</keyword>
<dbReference type="InterPro" id="IPR019734">
    <property type="entry name" value="TPR_rpt"/>
</dbReference>
<keyword evidence="1" id="KW-0132">Cell division</keyword>
<keyword evidence="1" id="KW-0175">Coiled coil</keyword>
<organism evidence="3 4">
    <name type="scientific">Devosia rhodophyticola</name>
    <dbReference type="NCBI Taxonomy" id="3026423"/>
    <lineage>
        <taxon>Bacteria</taxon>
        <taxon>Pseudomonadati</taxon>
        <taxon>Pseudomonadota</taxon>
        <taxon>Alphaproteobacteria</taxon>
        <taxon>Hyphomicrobiales</taxon>
        <taxon>Devosiaceae</taxon>
        <taxon>Devosia</taxon>
    </lineage>
</organism>
<feature type="chain" id="PRO_5044930302" description="Cell division coordinator CpoB" evidence="1">
    <location>
        <begin position="27"/>
        <end position="329"/>
    </location>
</feature>
<dbReference type="SUPFAM" id="SSF48452">
    <property type="entry name" value="TPR-like"/>
    <property type="match status" value="1"/>
</dbReference>
<dbReference type="Gene3D" id="1.25.40.10">
    <property type="entry name" value="Tetratricopeptide repeat domain"/>
    <property type="match status" value="1"/>
</dbReference>